<keyword evidence="1" id="KW-0805">Transcription regulation</keyword>
<evidence type="ECO:0000259" key="4">
    <source>
        <dbReference type="PROSITE" id="PS01124"/>
    </source>
</evidence>
<dbReference type="InterPro" id="IPR054015">
    <property type="entry name" value="ExsA-like_N"/>
</dbReference>
<dbReference type="InterPro" id="IPR020449">
    <property type="entry name" value="Tscrpt_reg_AraC-type_HTH"/>
</dbReference>
<feature type="domain" description="HTH araC/xylS-type" evidence="4">
    <location>
        <begin position="193"/>
        <end position="291"/>
    </location>
</feature>
<reference evidence="5" key="1">
    <citation type="submission" date="2023-05" db="EMBL/GenBank/DDBJ databases">
        <authorList>
            <person name="Zhang X."/>
        </authorList>
    </citation>
    <scope>NUCLEOTIDE SEQUENCE</scope>
    <source>
        <strain evidence="5">YF14B1</strain>
    </source>
</reference>
<dbReference type="Gene3D" id="1.10.10.60">
    <property type="entry name" value="Homeodomain-like"/>
    <property type="match status" value="2"/>
</dbReference>
<dbReference type="InterPro" id="IPR009057">
    <property type="entry name" value="Homeodomain-like_sf"/>
</dbReference>
<dbReference type="PANTHER" id="PTHR43280:SF2">
    <property type="entry name" value="HTH-TYPE TRANSCRIPTIONAL REGULATOR EXSA"/>
    <property type="match status" value="1"/>
</dbReference>
<gene>
    <name evidence="5" type="ORF">QNI16_27495</name>
</gene>
<evidence type="ECO:0000256" key="1">
    <source>
        <dbReference type="ARBA" id="ARBA00023015"/>
    </source>
</evidence>
<evidence type="ECO:0000256" key="2">
    <source>
        <dbReference type="ARBA" id="ARBA00023125"/>
    </source>
</evidence>
<organism evidence="5 6">
    <name type="scientific">Xanthocytophaga flava</name>
    <dbReference type="NCBI Taxonomy" id="3048013"/>
    <lineage>
        <taxon>Bacteria</taxon>
        <taxon>Pseudomonadati</taxon>
        <taxon>Bacteroidota</taxon>
        <taxon>Cytophagia</taxon>
        <taxon>Cytophagales</taxon>
        <taxon>Rhodocytophagaceae</taxon>
        <taxon>Xanthocytophaga</taxon>
    </lineage>
</organism>
<dbReference type="SUPFAM" id="SSF46689">
    <property type="entry name" value="Homeodomain-like"/>
    <property type="match status" value="2"/>
</dbReference>
<dbReference type="GO" id="GO:0003700">
    <property type="term" value="F:DNA-binding transcription factor activity"/>
    <property type="evidence" value="ECO:0007669"/>
    <property type="project" value="InterPro"/>
</dbReference>
<dbReference type="GO" id="GO:0043565">
    <property type="term" value="F:sequence-specific DNA binding"/>
    <property type="evidence" value="ECO:0007669"/>
    <property type="project" value="InterPro"/>
</dbReference>
<protein>
    <submittedName>
        <fullName evidence="5">AraC family transcriptional regulator</fullName>
    </submittedName>
</protein>
<dbReference type="PANTHER" id="PTHR43280">
    <property type="entry name" value="ARAC-FAMILY TRANSCRIPTIONAL REGULATOR"/>
    <property type="match status" value="1"/>
</dbReference>
<comment type="caution">
    <text evidence="5">The sequence shown here is derived from an EMBL/GenBank/DDBJ whole genome shotgun (WGS) entry which is preliminary data.</text>
</comment>
<evidence type="ECO:0000256" key="3">
    <source>
        <dbReference type="ARBA" id="ARBA00023163"/>
    </source>
</evidence>
<name>A0AAE3QVQ0_9BACT</name>
<keyword evidence="2" id="KW-0238">DNA-binding</keyword>
<evidence type="ECO:0000313" key="5">
    <source>
        <dbReference type="EMBL" id="MDJ1484273.1"/>
    </source>
</evidence>
<dbReference type="EMBL" id="JASJOS010000014">
    <property type="protein sequence ID" value="MDJ1484273.1"/>
    <property type="molecule type" value="Genomic_DNA"/>
</dbReference>
<dbReference type="Pfam" id="PF22200">
    <property type="entry name" value="ExsA_N"/>
    <property type="match status" value="1"/>
</dbReference>
<dbReference type="Proteomes" id="UP001241110">
    <property type="component" value="Unassembled WGS sequence"/>
</dbReference>
<sequence>MNLNIHSLPYDLIAASAEPVFAEGIHIVSYRANENSTKNRVTLNQNLFSFLTEGQKVVSYSQKHARIDSSQFLLLSSGNCLMTEKLISEQGGYSSTLLFFDNKVLTDFFLKYADLFTRSSGKKASDEPFVVFEKDDFLKNYITSLSLMLSASKRVPEEMAQLKFEEIMLYLANRFPEKLLGLRTCIQEDQSDFEIRKTVETHSENHVTIEELAFLCNMSVSTFKRRFTKLYGTSPNKWMLQRRMETAARLLQQAEEKPSDVYYKVGYENLSSFIQSFKQTFGVTPKEYQNQKLNV</sequence>
<dbReference type="SMART" id="SM00342">
    <property type="entry name" value="HTH_ARAC"/>
    <property type="match status" value="1"/>
</dbReference>
<dbReference type="RefSeq" id="WP_313985371.1">
    <property type="nucleotide sequence ID" value="NZ_JASJOS010000014.1"/>
</dbReference>
<dbReference type="AlphaFoldDB" id="A0AAE3QVQ0"/>
<dbReference type="PROSITE" id="PS01124">
    <property type="entry name" value="HTH_ARAC_FAMILY_2"/>
    <property type="match status" value="1"/>
</dbReference>
<keyword evidence="3" id="KW-0804">Transcription</keyword>
<proteinExistence type="predicted"/>
<dbReference type="Pfam" id="PF12833">
    <property type="entry name" value="HTH_18"/>
    <property type="match status" value="1"/>
</dbReference>
<accession>A0AAE3QVQ0</accession>
<dbReference type="PRINTS" id="PR00032">
    <property type="entry name" value="HTHARAC"/>
</dbReference>
<evidence type="ECO:0000313" key="6">
    <source>
        <dbReference type="Proteomes" id="UP001241110"/>
    </source>
</evidence>
<dbReference type="InterPro" id="IPR018060">
    <property type="entry name" value="HTH_AraC"/>
</dbReference>